<dbReference type="GO" id="GO:0006488">
    <property type="term" value="P:dolichol-linked oligosaccharide biosynthetic process"/>
    <property type="evidence" value="ECO:0007669"/>
    <property type="project" value="UniProtKB-UniRule"/>
</dbReference>
<dbReference type="InterPro" id="IPR039698">
    <property type="entry name" value="Dfg10/SRD5A3"/>
</dbReference>
<reference evidence="8" key="1">
    <citation type="submission" date="2017-02" db="EMBL/GenBank/DDBJ databases">
        <authorList>
            <person name="Tafer H."/>
            <person name="Lopandic K."/>
        </authorList>
    </citation>
    <scope>NUCLEOTIDE SEQUENCE [LARGE SCALE GENOMIC DNA]</scope>
    <source>
        <strain evidence="8">CBS 366.77</strain>
    </source>
</reference>
<name>A0A3A2Z9T9_9EURO</name>
<keyword evidence="8" id="KW-1185">Reference proteome</keyword>
<dbReference type="PANTHER" id="PTHR14624:SF0">
    <property type="entry name" value="POLYPRENOL REDUCTASE"/>
    <property type="match status" value="1"/>
</dbReference>
<accession>A0A3A2Z9T9</accession>
<feature type="domain" description="3-oxo-5-alpha-steroid 4-dehydrogenase C-terminal" evidence="6">
    <location>
        <begin position="203"/>
        <end position="317"/>
    </location>
</feature>
<comment type="pathway">
    <text evidence="5">Protein modification; protein glycosylation.</text>
</comment>
<proteinExistence type="inferred from homology"/>
<evidence type="ECO:0000256" key="3">
    <source>
        <dbReference type="ARBA" id="ARBA00022989"/>
    </source>
</evidence>
<evidence type="ECO:0000256" key="4">
    <source>
        <dbReference type="ARBA" id="ARBA00023136"/>
    </source>
</evidence>
<keyword evidence="4 5" id="KW-0472">Membrane</keyword>
<protein>
    <recommendedName>
        <fullName evidence="5">Polyprenal reductase</fullName>
        <ecNumber evidence="5">1.3.1.94</ecNumber>
    </recommendedName>
</protein>
<organism evidence="7 8">
    <name type="scientific">Aspergillus sclerotialis</name>
    <dbReference type="NCBI Taxonomy" id="2070753"/>
    <lineage>
        <taxon>Eukaryota</taxon>
        <taxon>Fungi</taxon>
        <taxon>Dikarya</taxon>
        <taxon>Ascomycota</taxon>
        <taxon>Pezizomycotina</taxon>
        <taxon>Eurotiomycetes</taxon>
        <taxon>Eurotiomycetidae</taxon>
        <taxon>Eurotiales</taxon>
        <taxon>Aspergillaceae</taxon>
        <taxon>Aspergillus</taxon>
        <taxon>Aspergillus subgen. Polypaecilum</taxon>
    </lineage>
</organism>
<keyword evidence="5" id="KW-0560">Oxidoreductase</keyword>
<feature type="transmembrane region" description="Helical" evidence="5">
    <location>
        <begin position="84"/>
        <end position="101"/>
    </location>
</feature>
<comment type="subcellular location">
    <subcellularLocation>
        <location evidence="1">Endomembrane system</location>
        <topology evidence="1">Multi-pass membrane protein</topology>
    </subcellularLocation>
    <subcellularLocation>
        <location evidence="5">Endoplasmic reticulum membrane</location>
    </subcellularLocation>
</comment>
<gene>
    <name evidence="7" type="ORF">PHISCL_08286</name>
</gene>
<evidence type="ECO:0000256" key="5">
    <source>
        <dbReference type="RuleBase" id="RU367081"/>
    </source>
</evidence>
<feature type="transmembrane region" description="Helical" evidence="5">
    <location>
        <begin position="201"/>
        <end position="220"/>
    </location>
</feature>
<keyword evidence="3 5" id="KW-1133">Transmembrane helix</keyword>
<dbReference type="GO" id="GO:0003865">
    <property type="term" value="F:3-oxo-5-alpha-steroid 4-dehydrogenase activity"/>
    <property type="evidence" value="ECO:0007669"/>
    <property type="project" value="TreeGrafter"/>
</dbReference>
<comment type="similarity">
    <text evidence="5">Belongs to the steroid 5-alpha reductase family. Polyprenal reductase subfamily.</text>
</comment>
<keyword evidence="5" id="KW-0256">Endoplasmic reticulum</keyword>
<comment type="function">
    <text evidence="5">Plays a key role in early steps of protein N-linked glycosylation by being involved in the conversion of polyprenol into dolichol. Acts as a polyprenal reductase that mediates the reduction of polyprenal into dolichal in a NADP-dependent mechanism. Dolichols are required for the synthesis of dolichol-linked monosaccharides and the oligosaccharide precursor used for N-glycosylation.</text>
</comment>
<dbReference type="PROSITE" id="PS50244">
    <property type="entry name" value="S5A_REDUCTASE"/>
    <property type="match status" value="1"/>
</dbReference>
<dbReference type="GO" id="GO:0160198">
    <property type="term" value="F:polyprenal reductase activity"/>
    <property type="evidence" value="ECO:0007669"/>
    <property type="project" value="UniProtKB-EC"/>
</dbReference>
<dbReference type="PANTHER" id="PTHR14624">
    <property type="entry name" value="DFG10 PROTEIN"/>
    <property type="match status" value="1"/>
</dbReference>
<evidence type="ECO:0000256" key="2">
    <source>
        <dbReference type="ARBA" id="ARBA00022692"/>
    </source>
</evidence>
<comment type="catalytic activity">
    <reaction evidence="5">
        <text>a di-trans,poly-cis-dolichal + NADP(+) = a di-trans,poly-cis-polyprenal + NADPH + H(+)</text>
        <dbReference type="Rhea" id="RHEA:80727"/>
        <dbReference type="Rhea" id="RHEA-COMP:19536"/>
        <dbReference type="Rhea" id="RHEA-COMP:19537"/>
        <dbReference type="ChEBI" id="CHEBI:15378"/>
        <dbReference type="ChEBI" id="CHEBI:57783"/>
        <dbReference type="ChEBI" id="CHEBI:58349"/>
        <dbReference type="ChEBI" id="CHEBI:231623"/>
        <dbReference type="ChEBI" id="CHEBI:231637"/>
        <dbReference type="EC" id="1.3.1.94"/>
    </reaction>
    <physiologicalReaction direction="right-to-left" evidence="5">
        <dbReference type="Rhea" id="RHEA:80729"/>
    </physiologicalReaction>
</comment>
<dbReference type="STRING" id="2070753.A0A3A2Z9T9"/>
<evidence type="ECO:0000259" key="6">
    <source>
        <dbReference type="Pfam" id="PF02544"/>
    </source>
</evidence>
<keyword evidence="2 5" id="KW-0812">Transmembrane</keyword>
<feature type="transmembrane region" description="Helical" evidence="5">
    <location>
        <begin position="270"/>
        <end position="291"/>
    </location>
</feature>
<dbReference type="OrthoDB" id="541710at2759"/>
<sequence length="317" mass="35663">MDIIDKALGLASQLDAIDALRGFFIFAASTTLSISLPTSFRSRFVTYGPRATPTSEAKPQPSQTKSIAARALDSLASLRVPHSYFTQFYVASIIYSLFWGIQLLSRGSAFQAIATRISPEHLQKTMSVNQVMVTWVLMLIQGSRRLYECLAFSKPSSSNMWFVHWMLGAGFYVAVNVAVWIEGTETILNHKLTLDDMRMTISPTLRTFIWVPIFLLASGLQHDCHHYLFSLEKYTLPTHPIFARIICPHYTAECAIYLSLALIAAPKGEMVNKTLLSCLGFVVVNLGVTAATSRQWYREKFGEEAVRGKWNMIPWVY</sequence>
<comment type="caution">
    <text evidence="7">The sequence shown here is derived from an EMBL/GenBank/DDBJ whole genome shotgun (WGS) entry which is preliminary data.</text>
</comment>
<dbReference type="EC" id="1.3.1.94" evidence="5"/>
<evidence type="ECO:0000313" key="8">
    <source>
        <dbReference type="Proteomes" id="UP000266188"/>
    </source>
</evidence>
<dbReference type="UniPathway" id="UPA00378"/>
<feature type="transmembrane region" description="Helical" evidence="5">
    <location>
        <begin position="20"/>
        <end position="40"/>
    </location>
</feature>
<dbReference type="GO" id="GO:0005789">
    <property type="term" value="C:endoplasmic reticulum membrane"/>
    <property type="evidence" value="ECO:0007669"/>
    <property type="project" value="UniProtKB-SubCell"/>
</dbReference>
<dbReference type="EMBL" id="MVGC01000413">
    <property type="protein sequence ID" value="RJE19370.1"/>
    <property type="molecule type" value="Genomic_DNA"/>
</dbReference>
<dbReference type="Proteomes" id="UP000266188">
    <property type="component" value="Unassembled WGS sequence"/>
</dbReference>
<dbReference type="AlphaFoldDB" id="A0A3A2Z9T9"/>
<feature type="transmembrane region" description="Helical" evidence="5">
    <location>
        <begin position="161"/>
        <end position="181"/>
    </location>
</feature>
<feature type="transmembrane region" description="Helical" evidence="5">
    <location>
        <begin position="241"/>
        <end position="264"/>
    </location>
</feature>
<dbReference type="InterPro" id="IPR001104">
    <property type="entry name" value="3-oxo-5_a-steroid_4-DH_C"/>
</dbReference>
<dbReference type="GO" id="GO:0102389">
    <property type="term" value="F:polyprenol reductase activity"/>
    <property type="evidence" value="ECO:0007669"/>
    <property type="project" value="UniProtKB-UniRule"/>
</dbReference>
<evidence type="ECO:0000256" key="1">
    <source>
        <dbReference type="ARBA" id="ARBA00004127"/>
    </source>
</evidence>
<evidence type="ECO:0000313" key="7">
    <source>
        <dbReference type="EMBL" id="RJE19370.1"/>
    </source>
</evidence>
<dbReference type="GO" id="GO:0016095">
    <property type="term" value="P:polyprenol catabolic process"/>
    <property type="evidence" value="ECO:0007669"/>
    <property type="project" value="UniProtKB-UniRule"/>
</dbReference>
<keyword evidence="5" id="KW-0521">NADP</keyword>
<dbReference type="Pfam" id="PF02544">
    <property type="entry name" value="Steroid_dh"/>
    <property type="match status" value="1"/>
</dbReference>